<accession>A0AA42CQV8</accession>
<proteinExistence type="predicted"/>
<reference evidence="1" key="1">
    <citation type="submission" date="2022-05" db="EMBL/GenBank/DDBJ databases">
        <authorList>
            <person name="Pankratov T."/>
        </authorList>
    </citation>
    <scope>NUCLEOTIDE SEQUENCE</scope>
    <source>
        <strain evidence="1">BP6-180914</strain>
    </source>
</reference>
<dbReference type="AlphaFoldDB" id="A0AA42CQV8"/>
<sequence length="121" mass="13166">LLTTGVYSTHAAKALPEKDMTSDRLSDALAPKTAQARPPFPMWMMSPALFCGLLARSQRHHAGRRQSGCRARTEGESNFGKCSCVFPQTAVPQGRTAGLFTHLASGLFKRDDLAKSSRLCE</sequence>
<protein>
    <submittedName>
        <fullName evidence="1">Uncharacterized protein</fullName>
    </submittedName>
</protein>
<evidence type="ECO:0000313" key="1">
    <source>
        <dbReference type="EMBL" id="MCW6511825.1"/>
    </source>
</evidence>
<dbReference type="EMBL" id="JAMOIM010000034">
    <property type="protein sequence ID" value="MCW6511825.1"/>
    <property type="molecule type" value="Genomic_DNA"/>
</dbReference>
<feature type="non-terminal residue" evidence="1">
    <location>
        <position position="1"/>
    </location>
</feature>
<dbReference type="RefSeq" id="WP_282588204.1">
    <property type="nucleotide sequence ID" value="NZ_JAMOIM010000034.1"/>
</dbReference>
<name>A0AA42CQV8_9HYPH</name>
<dbReference type="Proteomes" id="UP001165667">
    <property type="component" value="Unassembled WGS sequence"/>
</dbReference>
<keyword evidence="2" id="KW-1185">Reference proteome</keyword>
<comment type="caution">
    <text evidence="1">The sequence shown here is derived from an EMBL/GenBank/DDBJ whole genome shotgun (WGS) entry which is preliminary data.</text>
</comment>
<gene>
    <name evidence="1" type="ORF">M8523_28095</name>
</gene>
<evidence type="ECO:0000313" key="2">
    <source>
        <dbReference type="Proteomes" id="UP001165667"/>
    </source>
</evidence>
<organism evidence="1 2">
    <name type="scientific">Lichenifustis flavocetrariae</name>
    <dbReference type="NCBI Taxonomy" id="2949735"/>
    <lineage>
        <taxon>Bacteria</taxon>
        <taxon>Pseudomonadati</taxon>
        <taxon>Pseudomonadota</taxon>
        <taxon>Alphaproteobacteria</taxon>
        <taxon>Hyphomicrobiales</taxon>
        <taxon>Lichenihabitantaceae</taxon>
        <taxon>Lichenifustis</taxon>
    </lineage>
</organism>